<dbReference type="SUPFAM" id="SSF51735">
    <property type="entry name" value="NAD(P)-binding Rossmann-fold domains"/>
    <property type="match status" value="1"/>
</dbReference>
<dbReference type="GO" id="GO:0016491">
    <property type="term" value="F:oxidoreductase activity"/>
    <property type="evidence" value="ECO:0007669"/>
    <property type="project" value="UniProtKB-KW"/>
</dbReference>
<evidence type="ECO:0000256" key="2">
    <source>
        <dbReference type="ARBA" id="ARBA00022857"/>
    </source>
</evidence>
<name>A0AAI9T2A0_9ASCO</name>
<organism evidence="4 5">
    <name type="scientific">Candida oxycetoniae</name>
    <dbReference type="NCBI Taxonomy" id="497107"/>
    <lineage>
        <taxon>Eukaryota</taxon>
        <taxon>Fungi</taxon>
        <taxon>Dikarya</taxon>
        <taxon>Ascomycota</taxon>
        <taxon>Saccharomycotina</taxon>
        <taxon>Pichiomycetes</taxon>
        <taxon>Debaryomycetaceae</taxon>
        <taxon>Candida/Lodderomyces clade</taxon>
        <taxon>Candida</taxon>
    </lineage>
</organism>
<evidence type="ECO:0000256" key="3">
    <source>
        <dbReference type="ARBA" id="ARBA00023002"/>
    </source>
</evidence>
<evidence type="ECO:0000313" key="4">
    <source>
        <dbReference type="EMBL" id="KAI3407174.2"/>
    </source>
</evidence>
<dbReference type="Pfam" id="PF00106">
    <property type="entry name" value="adh_short"/>
    <property type="match status" value="1"/>
</dbReference>
<accession>A0AAI9T2A0</accession>
<dbReference type="PANTHER" id="PTHR24320">
    <property type="entry name" value="RETINOL DEHYDROGENASE"/>
    <property type="match status" value="1"/>
</dbReference>
<protein>
    <recommendedName>
        <fullName evidence="6">Oxidoreductase</fullName>
    </recommendedName>
</protein>
<dbReference type="PANTHER" id="PTHR24320:SF236">
    <property type="entry name" value="SHORT-CHAIN DEHYDROGENASE-RELATED"/>
    <property type="match status" value="1"/>
</dbReference>
<dbReference type="EMBL" id="JAHUZD010000006">
    <property type="protein sequence ID" value="KAI3407174.2"/>
    <property type="molecule type" value="Genomic_DNA"/>
</dbReference>
<comment type="similarity">
    <text evidence="1">Belongs to the short-chain dehydrogenases/reductases (SDR) family.</text>
</comment>
<dbReference type="GeneID" id="73377632"/>
<keyword evidence="3" id="KW-0560">Oxidoreductase</keyword>
<dbReference type="Gene3D" id="3.40.50.720">
    <property type="entry name" value="NAD(P)-binding Rossmann-like Domain"/>
    <property type="match status" value="1"/>
</dbReference>
<gene>
    <name evidence="4" type="ORF">KGF56_000014</name>
</gene>
<dbReference type="Proteomes" id="UP001202479">
    <property type="component" value="Unassembled WGS sequence"/>
</dbReference>
<evidence type="ECO:0000256" key="1">
    <source>
        <dbReference type="ARBA" id="ARBA00006484"/>
    </source>
</evidence>
<dbReference type="InterPro" id="IPR002347">
    <property type="entry name" value="SDR_fam"/>
</dbReference>
<proteinExistence type="inferred from homology"/>
<dbReference type="InterPro" id="IPR036291">
    <property type="entry name" value="NAD(P)-bd_dom_sf"/>
</dbReference>
<comment type="caution">
    <text evidence="4">The sequence shown here is derived from an EMBL/GenBank/DDBJ whole genome shotgun (WGS) entry which is preliminary data.</text>
</comment>
<dbReference type="RefSeq" id="XP_049182918.1">
    <property type="nucleotide sequence ID" value="XM_049322518.1"/>
</dbReference>
<sequence length="333" mass="37537">MSYPVIPRKSWAEWKQMVHGFWPGNPQFTEKDYPDLEGKVVIVTGGNTGVGYQTVKSLAGTTKAKLYIFSRNKEKTLKAIEQIQSEISKEYNVDNREINFIPLDLGNLTTIKSTVDQFLKQEDRLDIIIHNAGVMVPPKGSKTTQGYELQLGTNTIGPHLLQKLLDPIFIKTSELNPSGLSRIVWVSSSAHFFAPIGGLYWQDYNFEKIPFTKSTQMYAYGQSKAGNIIQAKMWSKKHTAPNVISSSICPGYLLTDLQRYQSPMEVAVFKYMCFPARFGAYTELYAALSPDVKDGQHSVSFGTPGIARNDLNDVVSNEKVWDWLEQQVEPYLT</sequence>
<keyword evidence="5" id="KW-1185">Reference proteome</keyword>
<dbReference type="AlphaFoldDB" id="A0AAI9T2A0"/>
<reference evidence="4" key="1">
    <citation type="journal article" date="2022" name="DNA Res.">
        <title>Genome analysis of five recently described species of the CUG-Ser clade uncovers Candida theae as a new hybrid lineage with pathogenic potential in the Candida parapsilosis species complex.</title>
        <authorList>
            <person name="Mixao V."/>
            <person name="Del Olmo V."/>
            <person name="Hegedusova E."/>
            <person name="Saus E."/>
            <person name="Pryszcz L."/>
            <person name="Cillingova A."/>
            <person name="Nosek J."/>
            <person name="Gabaldon T."/>
        </authorList>
    </citation>
    <scope>NUCLEOTIDE SEQUENCE</scope>
    <source>
        <strain evidence="4">CBS 10844</strain>
    </source>
</reference>
<dbReference type="PRINTS" id="PR00081">
    <property type="entry name" value="GDHRDH"/>
</dbReference>
<evidence type="ECO:0000313" key="5">
    <source>
        <dbReference type="Proteomes" id="UP001202479"/>
    </source>
</evidence>
<evidence type="ECO:0008006" key="6">
    <source>
        <dbReference type="Google" id="ProtNLM"/>
    </source>
</evidence>
<keyword evidence="2" id="KW-0521">NADP</keyword>